<evidence type="ECO:0000313" key="2">
    <source>
        <dbReference type="EMBL" id="SIN88294.1"/>
    </source>
</evidence>
<dbReference type="RefSeq" id="WP_074233701.1">
    <property type="nucleotide sequence ID" value="NZ_FSRK01000001.1"/>
</dbReference>
<evidence type="ECO:0000313" key="3">
    <source>
        <dbReference type="Proteomes" id="UP000185207"/>
    </source>
</evidence>
<dbReference type="OrthoDB" id="710473at2"/>
<sequence>MEFSNSKTLIKIGNAFFVIALLMIVFSFIDLFLRKYKDVLITINYQWIWLAIIIITLLFSGILRKWKRFFLVMFFGFTVVLLFLYFLISSPLSCTKTIENSRYELQADSNYYKIYKKNVFYKEMIASKKSKIFFEPNIKTGLNYNFEVKKVSETPEIIVLEITTKQTVKDTLQKLQY</sequence>
<dbReference type="Proteomes" id="UP000185207">
    <property type="component" value="Unassembled WGS sequence"/>
</dbReference>
<organism evidence="2 3">
    <name type="scientific">Epilithonimonas zeae</name>
    <dbReference type="NCBI Taxonomy" id="1416779"/>
    <lineage>
        <taxon>Bacteria</taxon>
        <taxon>Pseudomonadati</taxon>
        <taxon>Bacteroidota</taxon>
        <taxon>Flavobacteriia</taxon>
        <taxon>Flavobacteriales</taxon>
        <taxon>Weeksellaceae</taxon>
        <taxon>Chryseobacterium group</taxon>
        <taxon>Epilithonimonas</taxon>
    </lineage>
</organism>
<reference evidence="3" key="1">
    <citation type="submission" date="2016-11" db="EMBL/GenBank/DDBJ databases">
        <authorList>
            <person name="Varghese N."/>
            <person name="Submissions S."/>
        </authorList>
    </citation>
    <scope>NUCLEOTIDE SEQUENCE [LARGE SCALE GENOMIC DNA]</scope>
    <source>
        <strain evidence="3">DSM 27623</strain>
    </source>
</reference>
<dbReference type="EMBL" id="FSRK01000001">
    <property type="protein sequence ID" value="SIN88294.1"/>
    <property type="molecule type" value="Genomic_DNA"/>
</dbReference>
<keyword evidence="1" id="KW-0812">Transmembrane</keyword>
<keyword evidence="3" id="KW-1185">Reference proteome</keyword>
<proteinExistence type="predicted"/>
<accession>A0A1N6EZ59</accession>
<feature type="transmembrane region" description="Helical" evidence="1">
    <location>
        <begin position="12"/>
        <end position="33"/>
    </location>
</feature>
<evidence type="ECO:0000256" key="1">
    <source>
        <dbReference type="SAM" id="Phobius"/>
    </source>
</evidence>
<keyword evidence="1" id="KW-0472">Membrane</keyword>
<keyword evidence="1" id="KW-1133">Transmembrane helix</keyword>
<name>A0A1N6EZ59_9FLAO</name>
<feature type="transmembrane region" description="Helical" evidence="1">
    <location>
        <begin position="45"/>
        <end position="63"/>
    </location>
</feature>
<feature type="transmembrane region" description="Helical" evidence="1">
    <location>
        <begin position="70"/>
        <end position="88"/>
    </location>
</feature>
<protein>
    <submittedName>
        <fullName evidence="2">Uncharacterized protein</fullName>
    </submittedName>
</protein>
<dbReference type="STRING" id="1416779.SAMN05444409_0943"/>
<dbReference type="AlphaFoldDB" id="A0A1N6EZ59"/>
<gene>
    <name evidence="2" type="ORF">SAMN05444409_0943</name>
</gene>